<dbReference type="WBParaSite" id="PDA_v2.g15359.t1">
    <property type="protein sequence ID" value="PDA_v2.g15359.t1"/>
    <property type="gene ID" value="PDA_v2.g15359"/>
</dbReference>
<dbReference type="InterPro" id="IPR018497">
    <property type="entry name" value="Peptidase_M13_C"/>
</dbReference>
<dbReference type="PANTHER" id="PTHR11733:SF230">
    <property type="entry name" value="NEPRILYSIN-2"/>
    <property type="match status" value="1"/>
</dbReference>
<dbReference type="PRINTS" id="PR00786">
    <property type="entry name" value="NEPRILYSIN"/>
</dbReference>
<dbReference type="Pfam" id="PF01431">
    <property type="entry name" value="Peptidase_M13"/>
    <property type="match status" value="1"/>
</dbReference>
<dbReference type="InterPro" id="IPR042089">
    <property type="entry name" value="Peptidase_M13_dom_2"/>
</dbReference>
<dbReference type="GO" id="GO:0004222">
    <property type="term" value="F:metalloendopeptidase activity"/>
    <property type="evidence" value="ECO:0007669"/>
    <property type="project" value="InterPro"/>
</dbReference>
<dbReference type="Gene3D" id="1.10.1380.10">
    <property type="entry name" value="Neutral endopeptidase , domain2"/>
    <property type="match status" value="1"/>
</dbReference>
<reference evidence="3" key="1">
    <citation type="submission" date="2022-11" db="UniProtKB">
        <authorList>
            <consortium name="WormBaseParasite"/>
        </authorList>
    </citation>
    <scope>IDENTIFICATION</scope>
</reference>
<dbReference type="InterPro" id="IPR000718">
    <property type="entry name" value="Peptidase_M13"/>
</dbReference>
<dbReference type="GO" id="GO:0005886">
    <property type="term" value="C:plasma membrane"/>
    <property type="evidence" value="ECO:0007669"/>
    <property type="project" value="TreeGrafter"/>
</dbReference>
<dbReference type="PANTHER" id="PTHR11733">
    <property type="entry name" value="ZINC METALLOPROTEASE FAMILY M13 NEPRILYSIN-RELATED"/>
    <property type="match status" value="1"/>
</dbReference>
<dbReference type="Gene3D" id="3.40.390.10">
    <property type="entry name" value="Collagenase (Catalytic Domain)"/>
    <property type="match status" value="1"/>
</dbReference>
<protein>
    <submittedName>
        <fullName evidence="3">Peptidase M13 C-terminal domain-containing protein</fullName>
    </submittedName>
</protein>
<dbReference type="GO" id="GO:0016485">
    <property type="term" value="P:protein processing"/>
    <property type="evidence" value="ECO:0007669"/>
    <property type="project" value="TreeGrafter"/>
</dbReference>
<evidence type="ECO:0000313" key="3">
    <source>
        <dbReference type="WBParaSite" id="PDA_v2.g15359.t1"/>
    </source>
</evidence>
<evidence type="ECO:0000259" key="1">
    <source>
        <dbReference type="Pfam" id="PF01431"/>
    </source>
</evidence>
<keyword evidence="2" id="KW-1185">Reference proteome</keyword>
<dbReference type="Proteomes" id="UP000887578">
    <property type="component" value="Unplaced"/>
</dbReference>
<sequence length="91" mass="10326">MYQKDILERIRHPVDRDRWVAGAALVNAFYSPNTNEISKTFYSNNIAENLITVFPAGILQPVFYNKHFPRSMNYGGIGVVIGHEITHGVSF</sequence>
<evidence type="ECO:0000313" key="2">
    <source>
        <dbReference type="Proteomes" id="UP000887578"/>
    </source>
</evidence>
<dbReference type="AlphaFoldDB" id="A0A914PKR6"/>
<organism evidence="2 3">
    <name type="scientific">Panagrolaimus davidi</name>
    <dbReference type="NCBI Taxonomy" id="227884"/>
    <lineage>
        <taxon>Eukaryota</taxon>
        <taxon>Metazoa</taxon>
        <taxon>Ecdysozoa</taxon>
        <taxon>Nematoda</taxon>
        <taxon>Chromadorea</taxon>
        <taxon>Rhabditida</taxon>
        <taxon>Tylenchina</taxon>
        <taxon>Panagrolaimomorpha</taxon>
        <taxon>Panagrolaimoidea</taxon>
        <taxon>Panagrolaimidae</taxon>
        <taxon>Panagrolaimus</taxon>
    </lineage>
</organism>
<dbReference type="SUPFAM" id="SSF55486">
    <property type="entry name" value="Metalloproteases ('zincins'), catalytic domain"/>
    <property type="match status" value="1"/>
</dbReference>
<name>A0A914PKR6_9BILA</name>
<dbReference type="PROSITE" id="PS51885">
    <property type="entry name" value="NEPRILYSIN"/>
    <property type="match status" value="1"/>
</dbReference>
<feature type="domain" description="Peptidase M13 C-terminal" evidence="1">
    <location>
        <begin position="48"/>
        <end position="89"/>
    </location>
</feature>
<proteinExistence type="predicted"/>
<dbReference type="InterPro" id="IPR024079">
    <property type="entry name" value="MetalloPept_cat_dom_sf"/>
</dbReference>
<accession>A0A914PKR6</accession>